<evidence type="ECO:0000313" key="2">
    <source>
        <dbReference type="Proteomes" id="UP000598174"/>
    </source>
</evidence>
<accession>A0A919IU22</accession>
<proteinExistence type="predicted"/>
<evidence type="ECO:0000313" key="1">
    <source>
        <dbReference type="EMBL" id="GIE08204.1"/>
    </source>
</evidence>
<keyword evidence="2" id="KW-1185">Reference proteome</keyword>
<gene>
    <name evidence="1" type="ORF">Afe05nite_00440</name>
</gene>
<dbReference type="AlphaFoldDB" id="A0A919IU22"/>
<comment type="caution">
    <text evidence="1">The sequence shown here is derived from an EMBL/GenBank/DDBJ whole genome shotgun (WGS) entry which is preliminary data.</text>
</comment>
<dbReference type="Proteomes" id="UP000598174">
    <property type="component" value="Unassembled WGS sequence"/>
</dbReference>
<dbReference type="EMBL" id="BOMM01000001">
    <property type="protein sequence ID" value="GIE08204.1"/>
    <property type="molecule type" value="Genomic_DNA"/>
</dbReference>
<name>A0A919IU22_9ACTN</name>
<sequence length="201" mass="21887">MTVPSFAEVNRIGSAAVMRDLVRRADLPDDSQWWSAVISVGQAGLAGAESGEFDAEEWASVLVESLDAAARRPSVGLNGTVLRRTMACAAAMHYFGERAGDPVRDPELVFGHLAESLGGHPQAYLDRYRETLTWALTEFQRVRAGAGDRPRLASARAWLDSTRAALVTMCAEVRPRLPAEHAATDWCAALPRIETIREAAR</sequence>
<organism evidence="1 2">
    <name type="scientific">Paractinoplanes ferrugineus</name>
    <dbReference type="NCBI Taxonomy" id="113564"/>
    <lineage>
        <taxon>Bacteria</taxon>
        <taxon>Bacillati</taxon>
        <taxon>Actinomycetota</taxon>
        <taxon>Actinomycetes</taxon>
        <taxon>Micromonosporales</taxon>
        <taxon>Micromonosporaceae</taxon>
        <taxon>Paractinoplanes</taxon>
    </lineage>
</organism>
<protein>
    <submittedName>
        <fullName evidence="1">Uncharacterized protein</fullName>
    </submittedName>
</protein>
<reference evidence="1" key="1">
    <citation type="submission" date="2021-01" db="EMBL/GenBank/DDBJ databases">
        <title>Whole genome shotgun sequence of Actinoplanes ferrugineus NBRC 15555.</title>
        <authorList>
            <person name="Komaki H."/>
            <person name="Tamura T."/>
        </authorList>
    </citation>
    <scope>NUCLEOTIDE SEQUENCE</scope>
    <source>
        <strain evidence="1">NBRC 15555</strain>
    </source>
</reference>
<dbReference type="RefSeq" id="WP_203814847.1">
    <property type="nucleotide sequence ID" value="NZ_BAAABP010000014.1"/>
</dbReference>